<sequence length="138" mass="15211">MSDHLPGAGVLERDPYAAAFPEHLPFWQAAAEGRLLLPRCADCGWTHWHPRAHCPFCWSGTVRWEVACARARLHTFTVIPRNGSSTVLAYVRLEEGPLMLTNVVDADPGALRIGMPLVAAFRATPEGRMAPVFRPAPE</sequence>
<keyword evidence="4" id="KW-1185">Reference proteome</keyword>
<dbReference type="Proteomes" id="UP000297839">
    <property type="component" value="Unassembled WGS sequence"/>
</dbReference>
<dbReference type="InterPro" id="IPR002878">
    <property type="entry name" value="ChsH2_C"/>
</dbReference>
<dbReference type="PANTHER" id="PTHR34075">
    <property type="entry name" value="BLR3430 PROTEIN"/>
    <property type="match status" value="1"/>
</dbReference>
<feature type="domain" description="ChsH2 C-terminal OB-fold" evidence="1">
    <location>
        <begin position="64"/>
        <end position="122"/>
    </location>
</feature>
<evidence type="ECO:0000313" key="3">
    <source>
        <dbReference type="EMBL" id="TFY97176.1"/>
    </source>
</evidence>
<dbReference type="Gene3D" id="6.10.30.10">
    <property type="match status" value="1"/>
</dbReference>
<feature type="domain" description="ChsH2 rubredoxin-like zinc ribbon" evidence="2">
    <location>
        <begin position="27"/>
        <end position="62"/>
    </location>
</feature>
<dbReference type="InterPro" id="IPR022002">
    <property type="entry name" value="ChsH2_Znr"/>
</dbReference>
<dbReference type="AlphaFoldDB" id="A0A4Z0BD07"/>
<comment type="caution">
    <text evidence="3">The sequence shown here is derived from an EMBL/GenBank/DDBJ whole genome shotgun (WGS) entry which is preliminary data.</text>
</comment>
<dbReference type="Pfam" id="PF12172">
    <property type="entry name" value="zf-ChsH2"/>
    <property type="match status" value="1"/>
</dbReference>
<gene>
    <name evidence="3" type="ORF">EZ216_19035</name>
</gene>
<dbReference type="PANTHER" id="PTHR34075:SF5">
    <property type="entry name" value="BLR3430 PROTEIN"/>
    <property type="match status" value="1"/>
</dbReference>
<dbReference type="EMBL" id="SMLK01000008">
    <property type="protein sequence ID" value="TFY97176.1"/>
    <property type="molecule type" value="Genomic_DNA"/>
</dbReference>
<accession>A0A4Z0BD07</accession>
<name>A0A4Z0BD07_9BURK</name>
<proteinExistence type="predicted"/>
<dbReference type="InterPro" id="IPR012340">
    <property type="entry name" value="NA-bd_OB-fold"/>
</dbReference>
<evidence type="ECO:0000313" key="4">
    <source>
        <dbReference type="Proteomes" id="UP000297839"/>
    </source>
</evidence>
<evidence type="ECO:0000259" key="1">
    <source>
        <dbReference type="Pfam" id="PF01796"/>
    </source>
</evidence>
<dbReference type="OrthoDB" id="5514845at2"/>
<reference evidence="3 4" key="1">
    <citation type="submission" date="2019-03" db="EMBL/GenBank/DDBJ databases">
        <title>Ramlibacter sp. 18x22-1, whole genome shotgun sequence.</title>
        <authorList>
            <person name="Zhang X."/>
            <person name="Feng G."/>
            <person name="Zhu H."/>
        </authorList>
    </citation>
    <scope>NUCLEOTIDE SEQUENCE [LARGE SCALE GENOMIC DNA]</scope>
    <source>
        <strain evidence="3 4">18x22-1</strain>
    </source>
</reference>
<dbReference type="InterPro" id="IPR052513">
    <property type="entry name" value="Thioester_dehydratase-like"/>
</dbReference>
<organism evidence="3 4">
    <name type="scientific">Ramlibacter humi</name>
    <dbReference type="NCBI Taxonomy" id="2530451"/>
    <lineage>
        <taxon>Bacteria</taxon>
        <taxon>Pseudomonadati</taxon>
        <taxon>Pseudomonadota</taxon>
        <taxon>Betaproteobacteria</taxon>
        <taxon>Burkholderiales</taxon>
        <taxon>Comamonadaceae</taxon>
        <taxon>Ramlibacter</taxon>
    </lineage>
</organism>
<protein>
    <recommendedName>
        <fullName evidence="5">DNA-binding protein</fullName>
    </recommendedName>
</protein>
<evidence type="ECO:0000259" key="2">
    <source>
        <dbReference type="Pfam" id="PF12172"/>
    </source>
</evidence>
<dbReference type="Pfam" id="PF01796">
    <property type="entry name" value="OB_ChsH2_C"/>
    <property type="match status" value="1"/>
</dbReference>
<dbReference type="SUPFAM" id="SSF50249">
    <property type="entry name" value="Nucleic acid-binding proteins"/>
    <property type="match status" value="1"/>
</dbReference>
<dbReference type="RefSeq" id="WP_135251375.1">
    <property type="nucleotide sequence ID" value="NZ_SMLK01000008.1"/>
</dbReference>
<evidence type="ECO:0008006" key="5">
    <source>
        <dbReference type="Google" id="ProtNLM"/>
    </source>
</evidence>